<dbReference type="RefSeq" id="WP_152021824.1">
    <property type="nucleotide sequence ID" value="NZ_AP019860.1"/>
</dbReference>
<keyword evidence="4" id="KW-0479">Metal-binding</keyword>
<feature type="domain" description="Endonuclease/exonuclease/phosphatase" evidence="9">
    <location>
        <begin position="43"/>
        <end position="277"/>
    </location>
</feature>
<comment type="cofactor">
    <cofactor evidence="1">
        <name>Mn(2+)</name>
        <dbReference type="ChEBI" id="CHEBI:29035"/>
    </cofactor>
</comment>
<dbReference type="InterPro" id="IPR036691">
    <property type="entry name" value="Endo/exonu/phosph_ase_sf"/>
</dbReference>
<accession>A0A5S9F7B4</accession>
<keyword evidence="5" id="KW-0227">DNA damage</keyword>
<dbReference type="GO" id="GO:0006302">
    <property type="term" value="P:double-strand break repair"/>
    <property type="evidence" value="ECO:0007669"/>
    <property type="project" value="TreeGrafter"/>
</dbReference>
<dbReference type="PANTHER" id="PTHR15822:SF4">
    <property type="entry name" value="TYROSYL-DNA PHOSPHODIESTERASE 2"/>
    <property type="match status" value="1"/>
</dbReference>
<dbReference type="OrthoDB" id="490222at2"/>
<gene>
    <name evidence="10" type="ORF">UABAM_06622</name>
</gene>
<evidence type="ECO:0000256" key="3">
    <source>
        <dbReference type="ARBA" id="ARBA00022722"/>
    </source>
</evidence>
<keyword evidence="6" id="KW-0378">Hydrolase</keyword>
<protein>
    <recommendedName>
        <fullName evidence="9">Endonuclease/exonuclease/phosphatase domain-containing protein</fullName>
    </recommendedName>
</protein>
<evidence type="ECO:0000313" key="11">
    <source>
        <dbReference type="Proteomes" id="UP000326354"/>
    </source>
</evidence>
<dbReference type="Gene3D" id="3.60.10.10">
    <property type="entry name" value="Endonuclease/exonuclease/phosphatase"/>
    <property type="match status" value="1"/>
</dbReference>
<dbReference type="KEGG" id="uam:UABAM_06622"/>
<dbReference type="SUPFAM" id="SSF56219">
    <property type="entry name" value="DNase I-like"/>
    <property type="match status" value="1"/>
</dbReference>
<proteinExistence type="predicted"/>
<keyword evidence="11" id="KW-1185">Reference proteome</keyword>
<dbReference type="GO" id="GO:0003697">
    <property type="term" value="F:single-stranded DNA binding"/>
    <property type="evidence" value="ECO:0007669"/>
    <property type="project" value="TreeGrafter"/>
</dbReference>
<sequence length="287" mass="33507">MKKNKLKDYDVTLPSLVYHNNDWQVFSHNSSHKKSISQVTIVSFNVLFDLHAPGKLFTEQRQKLQWEILADSQADIIALQEVTPDFFEELLQQSWVNKYYVSHGGIETYGQIFLSRIPFRELHCYYFSPHKKFIFAQWEINSELFTATALHLTSRLAKNAPQKRAQQLQTILTYLKRYPSQTNILLGDFNFSDERESRILYDENFGDVWQQLQPQQQGLTFVPQINTIAAITSKSGISARYDRIYMQTTTTTRASNIKMIGNTPHTYKEQQIYPSDHFGLQCTFDLL</sequence>
<organism evidence="10 11">
    <name type="scientific">Uabimicrobium amorphum</name>
    <dbReference type="NCBI Taxonomy" id="2596890"/>
    <lineage>
        <taxon>Bacteria</taxon>
        <taxon>Pseudomonadati</taxon>
        <taxon>Planctomycetota</taxon>
        <taxon>Candidatus Uabimicrobiia</taxon>
        <taxon>Candidatus Uabimicrobiales</taxon>
        <taxon>Candidatus Uabimicrobiaceae</taxon>
        <taxon>Candidatus Uabimicrobium</taxon>
    </lineage>
</organism>
<reference evidence="10 11" key="1">
    <citation type="submission" date="2019-08" db="EMBL/GenBank/DDBJ databases">
        <title>Complete genome sequence of Candidatus Uab amorphum.</title>
        <authorList>
            <person name="Shiratori T."/>
            <person name="Suzuki S."/>
            <person name="Kakizawa Y."/>
            <person name="Ishida K."/>
        </authorList>
    </citation>
    <scope>NUCLEOTIDE SEQUENCE [LARGE SCALE GENOMIC DNA]</scope>
    <source>
        <strain evidence="10 11">SRT547</strain>
    </source>
</reference>
<dbReference type="GO" id="GO:0004518">
    <property type="term" value="F:nuclease activity"/>
    <property type="evidence" value="ECO:0007669"/>
    <property type="project" value="UniProtKB-KW"/>
</dbReference>
<keyword evidence="7" id="KW-0460">Magnesium</keyword>
<evidence type="ECO:0000313" key="10">
    <source>
        <dbReference type="EMBL" id="BBM88201.1"/>
    </source>
</evidence>
<evidence type="ECO:0000256" key="1">
    <source>
        <dbReference type="ARBA" id="ARBA00001936"/>
    </source>
</evidence>
<dbReference type="AlphaFoldDB" id="A0A5S9F7B4"/>
<evidence type="ECO:0000256" key="7">
    <source>
        <dbReference type="ARBA" id="ARBA00022842"/>
    </source>
</evidence>
<dbReference type="GO" id="GO:0005737">
    <property type="term" value="C:cytoplasm"/>
    <property type="evidence" value="ECO:0007669"/>
    <property type="project" value="TreeGrafter"/>
</dbReference>
<comment type="cofactor">
    <cofactor evidence="2">
        <name>Mg(2+)</name>
        <dbReference type="ChEBI" id="CHEBI:18420"/>
    </cofactor>
</comment>
<evidence type="ECO:0000256" key="6">
    <source>
        <dbReference type="ARBA" id="ARBA00022801"/>
    </source>
</evidence>
<dbReference type="InterPro" id="IPR051547">
    <property type="entry name" value="TDP2-like"/>
</dbReference>
<dbReference type="GO" id="GO:0070260">
    <property type="term" value="F:5'-tyrosyl-DNA phosphodiesterase activity"/>
    <property type="evidence" value="ECO:0007669"/>
    <property type="project" value="TreeGrafter"/>
</dbReference>
<dbReference type="PANTHER" id="PTHR15822">
    <property type="entry name" value="TRAF AND TNF RECEPTOR-ASSOCIATED PROTEIN"/>
    <property type="match status" value="1"/>
</dbReference>
<dbReference type="GO" id="GO:0046872">
    <property type="term" value="F:metal ion binding"/>
    <property type="evidence" value="ECO:0007669"/>
    <property type="project" value="UniProtKB-KW"/>
</dbReference>
<evidence type="ECO:0000256" key="4">
    <source>
        <dbReference type="ARBA" id="ARBA00022723"/>
    </source>
</evidence>
<evidence type="ECO:0000259" key="9">
    <source>
        <dbReference type="Pfam" id="PF03372"/>
    </source>
</evidence>
<keyword evidence="3" id="KW-0540">Nuclease</keyword>
<dbReference type="InterPro" id="IPR005135">
    <property type="entry name" value="Endo/exonuclease/phosphatase"/>
</dbReference>
<dbReference type="Proteomes" id="UP000326354">
    <property type="component" value="Chromosome"/>
</dbReference>
<name>A0A5S9F7B4_UABAM</name>
<evidence type="ECO:0000256" key="8">
    <source>
        <dbReference type="ARBA" id="ARBA00023204"/>
    </source>
</evidence>
<evidence type="ECO:0000256" key="2">
    <source>
        <dbReference type="ARBA" id="ARBA00001946"/>
    </source>
</evidence>
<dbReference type="Pfam" id="PF03372">
    <property type="entry name" value="Exo_endo_phos"/>
    <property type="match status" value="1"/>
</dbReference>
<dbReference type="EMBL" id="AP019860">
    <property type="protein sequence ID" value="BBM88201.1"/>
    <property type="molecule type" value="Genomic_DNA"/>
</dbReference>
<dbReference type="CDD" id="cd09080">
    <property type="entry name" value="TDP2"/>
    <property type="match status" value="1"/>
</dbReference>
<evidence type="ECO:0000256" key="5">
    <source>
        <dbReference type="ARBA" id="ARBA00022763"/>
    </source>
</evidence>
<keyword evidence="8" id="KW-0234">DNA repair</keyword>